<dbReference type="GO" id="GO:0006508">
    <property type="term" value="P:proteolysis"/>
    <property type="evidence" value="ECO:0007669"/>
    <property type="project" value="InterPro"/>
</dbReference>
<keyword evidence="4" id="KW-0540">Nuclease</keyword>
<keyword evidence="8" id="KW-0233">DNA recombination</keyword>
<dbReference type="GO" id="GO:0003964">
    <property type="term" value="F:RNA-directed DNA polymerase activity"/>
    <property type="evidence" value="ECO:0007669"/>
    <property type="project" value="UniProtKB-KW"/>
</dbReference>
<dbReference type="PROSITE" id="PS00141">
    <property type="entry name" value="ASP_PROTEASE"/>
    <property type="match status" value="1"/>
</dbReference>
<sequence length="1716" mass="194590">MEIELAYGESRGYWKHYSPGKWFKQAKAVGKINNVKATLLFDSGAEVSIIDTTFAREVGCNIDESQRQECIGIGETPYMTVGRTKIKVTLAGSLVYYFNVWVGDLAGQEAILGMDFMVPAGVRLDLADGALCLPEEIRIHLAGRRPAYGSKIQHITAKDQHVVIPVGESREVKIGIGGAKMKLWVARGLDWVPTVISGWGKTKYLQMTNIGDREIILPTHTILGMWVEGDMVPRTQGLVTVGSGKYKEWQTLAYEATTDRVNELPKEPIGPLVDRPTYAAPKRILKRPSDALQNLSPAISTVTSQANDDDSQKADAVVAREVTVRGAELSRMENGHEIGTQHATKGDRDTGQEGLRDRSSLPKAEPTDRLLKLGQPDETKEPKEEIMLNTEDVDIAEIPVYHHESGDLFAEDIEQHMAVLPEMSATTEEVTIEDIQIGDPDVPLTTDQQRLRSLIWKSRHLLMGKGNALPPAARGAICDIDVGGAAPIAQRVRPVAPKYREKLSDLIKGLLAAKIVQPSTSPWASPIVVIIKKNGMDIRLCIDYRRVNQLTRLMVYPMPLISDLLEDLDKALWYCSLDMASGFWVVEMTERAKLISAFVTPFGLFEWLRMPFGLKNAPQIYQRLVDNALYGYLKIGQRSASDGPIDVFKDGEPETDRRPSILGRRSYIDDILIPAASWGSLYTKVERLLEACDKWNLSISLTKSFWGCRKVDYLGHRMSMDGLEAQPKNLESLVNIPFPSTLRAMQSFLGSLNYYRRFIEDFAVYAAVLYELRESDFFEIGRSQLAAGDECSNEGRWTKAKFSFTMLKAKIATAPMVKHFDSDRSPVIVVYASKWTVSAALIQEYDGVYHPVTFTSRTLKPNELNYGMVEKEVLALLRVLDVCYTTLASREITVLTRHSTLAWLMQSRGLNGRLGRWAALLSNWTMEVKKCERGEEEILGMLAASITPRGEVEEMLIAISPRKDCRLKISMPPPTVETDEELLVASFHGSARIKKKGGSFSAVIWKLPEWTIVVAESRYVHDLTVNEAEYNGLLLSFELLADLDRGRVILCGDSSLVIRQMRGEIDCKAPGLQLLRHKALEKLQSWPSHEFLHMKREWNQSADRLASTALQSEKGRTVVAEEDRQDLMTLNRLDELLKPKQDGQLARVTAIARSARRIRHEPEVIQEEIVQRIRIQRIVQAQDEERWIVNLKTYLSGDVSNLDAVEVKMCAKLAPDYEIDENNLLFFCPMAKRESEDRDGLMRLVIPETLQQDFLHHYHTSLEGGHQGIGRTYQRIRSRFHWRGLYRSAQRYVGECTDCETGKGNPMIHGKSPGNLHATYPFQIISMDHIPSLSKSIKGNTELLIWVDLFSGYVIAKASSSRTARTMAENYEECVFRRFGASEAIRHDREPGFMSDFFRAFSRIVGQKQRATMAYRPQANGTAERMVQTLTHSLKMYVAEVDQRDWDEYAERLTFAINTAQDRIRGDNPFYLIHGWDPRSTLEATLPVGNTGTRDRDPKRWRYKIQRQYQRARSAVNDRLQAAIQERADRHNEGLEPHEIEVGAQVWLYLDRVIEGYAKKLAHMWHGPFRVADVCGDHAVKLEIAGTPYRLFPIVHISKLKKVKTFPERPKDQLTIEESDRLDFDEALLPEDSWDGDLKEGEYEVEAILDVRSGRKTRYGRVHRQFLVKWKGYPDLSWLDEADLSCGAILQEFERNRVSRNRFDVMQSHEGKSDEP</sequence>
<dbReference type="GO" id="GO:0003676">
    <property type="term" value="F:nucleic acid binding"/>
    <property type="evidence" value="ECO:0007669"/>
    <property type="project" value="InterPro"/>
</dbReference>
<dbReference type="InterPro" id="IPR000953">
    <property type="entry name" value="Chromo/chromo_shadow_dom"/>
</dbReference>
<dbReference type="InterPro" id="IPR041588">
    <property type="entry name" value="Integrase_H2C2"/>
</dbReference>
<evidence type="ECO:0000256" key="8">
    <source>
        <dbReference type="ARBA" id="ARBA00023172"/>
    </source>
</evidence>
<feature type="compositionally biased region" description="Basic and acidic residues" evidence="9">
    <location>
        <begin position="344"/>
        <end position="383"/>
    </location>
</feature>
<reference evidence="13" key="1">
    <citation type="submission" date="2024-01" db="EMBL/GenBank/DDBJ databases">
        <authorList>
            <person name="Webb A."/>
        </authorList>
    </citation>
    <scope>NUCLEOTIDE SEQUENCE</scope>
    <source>
        <strain evidence="13">Pm1</strain>
    </source>
</reference>
<comment type="caution">
    <text evidence="13">The sequence shown here is derived from an EMBL/GenBank/DDBJ whole genome shotgun (WGS) entry which is preliminary data.</text>
</comment>
<dbReference type="Gene3D" id="3.30.70.270">
    <property type="match status" value="2"/>
</dbReference>
<keyword evidence="3" id="KW-0548">Nucleotidyltransferase</keyword>
<dbReference type="PROSITE" id="PS50013">
    <property type="entry name" value="CHROMO_2"/>
    <property type="match status" value="1"/>
</dbReference>
<evidence type="ECO:0000256" key="2">
    <source>
        <dbReference type="ARBA" id="ARBA00022679"/>
    </source>
</evidence>
<dbReference type="Gene3D" id="3.30.420.10">
    <property type="entry name" value="Ribonuclease H-like superfamily/Ribonuclease H"/>
    <property type="match status" value="2"/>
</dbReference>
<evidence type="ECO:0000259" key="12">
    <source>
        <dbReference type="PROSITE" id="PS50994"/>
    </source>
</evidence>
<dbReference type="SUPFAM" id="SSF50630">
    <property type="entry name" value="Acid proteases"/>
    <property type="match status" value="1"/>
</dbReference>
<dbReference type="GO" id="GO:0004190">
    <property type="term" value="F:aspartic-type endopeptidase activity"/>
    <property type="evidence" value="ECO:0007669"/>
    <property type="project" value="InterPro"/>
</dbReference>
<dbReference type="PROSITE" id="PS50994">
    <property type="entry name" value="INTEGRASE"/>
    <property type="match status" value="1"/>
</dbReference>
<dbReference type="InterPro" id="IPR041373">
    <property type="entry name" value="RT_RNaseH"/>
</dbReference>
<dbReference type="EC" id="2.7.7.49" evidence="1"/>
<proteinExistence type="predicted"/>
<dbReference type="PROSITE" id="PS50878">
    <property type="entry name" value="RT_POL"/>
    <property type="match status" value="1"/>
</dbReference>
<accession>A0AAV1T323</accession>
<keyword evidence="6" id="KW-0378">Hydrolase</keyword>
<keyword evidence="2" id="KW-0808">Transferase</keyword>
<dbReference type="PANTHER" id="PTHR37984:SF5">
    <property type="entry name" value="PROTEIN NYNRIN-LIKE"/>
    <property type="match status" value="1"/>
</dbReference>
<dbReference type="Pfam" id="PF00385">
    <property type="entry name" value="Chromo"/>
    <property type="match status" value="1"/>
</dbReference>
<feature type="domain" description="Integrase catalytic" evidence="12">
    <location>
        <begin position="1317"/>
        <end position="1477"/>
    </location>
</feature>
<dbReference type="InterPro" id="IPR043128">
    <property type="entry name" value="Rev_trsase/Diguanyl_cyclase"/>
</dbReference>
<keyword evidence="5" id="KW-0255">Endonuclease</keyword>
<dbReference type="InterPro" id="IPR000477">
    <property type="entry name" value="RT_dom"/>
</dbReference>
<organism evidence="13 14">
    <name type="scientific">Peronospora matthiolae</name>
    <dbReference type="NCBI Taxonomy" id="2874970"/>
    <lineage>
        <taxon>Eukaryota</taxon>
        <taxon>Sar</taxon>
        <taxon>Stramenopiles</taxon>
        <taxon>Oomycota</taxon>
        <taxon>Peronosporomycetes</taxon>
        <taxon>Peronosporales</taxon>
        <taxon>Peronosporaceae</taxon>
        <taxon>Peronospora</taxon>
    </lineage>
</organism>
<dbReference type="Gene3D" id="2.40.50.40">
    <property type="match status" value="1"/>
</dbReference>
<dbReference type="SUPFAM" id="SSF56672">
    <property type="entry name" value="DNA/RNA polymerases"/>
    <property type="match status" value="1"/>
</dbReference>
<dbReference type="GO" id="GO:0006310">
    <property type="term" value="P:DNA recombination"/>
    <property type="evidence" value="ECO:0007669"/>
    <property type="project" value="UniProtKB-KW"/>
</dbReference>
<evidence type="ECO:0000259" key="11">
    <source>
        <dbReference type="PROSITE" id="PS50878"/>
    </source>
</evidence>
<dbReference type="InterPro" id="IPR043502">
    <property type="entry name" value="DNA/RNA_pol_sf"/>
</dbReference>
<dbReference type="Gene3D" id="2.40.70.10">
    <property type="entry name" value="Acid Proteases"/>
    <property type="match status" value="1"/>
</dbReference>
<evidence type="ECO:0000256" key="5">
    <source>
        <dbReference type="ARBA" id="ARBA00022759"/>
    </source>
</evidence>
<evidence type="ECO:0000259" key="10">
    <source>
        <dbReference type="PROSITE" id="PS50013"/>
    </source>
</evidence>
<evidence type="ECO:0000256" key="1">
    <source>
        <dbReference type="ARBA" id="ARBA00012493"/>
    </source>
</evidence>
<name>A0AAV1T323_9STRA</name>
<evidence type="ECO:0000256" key="9">
    <source>
        <dbReference type="SAM" id="MobiDB-lite"/>
    </source>
</evidence>
<dbReference type="InterPro" id="IPR012337">
    <property type="entry name" value="RNaseH-like_sf"/>
</dbReference>
<dbReference type="Gene3D" id="3.10.10.10">
    <property type="entry name" value="HIV Type 1 Reverse Transcriptase, subunit A, domain 1"/>
    <property type="match status" value="1"/>
</dbReference>
<dbReference type="Pfam" id="PF17917">
    <property type="entry name" value="RT_RNaseH"/>
    <property type="match status" value="1"/>
</dbReference>
<dbReference type="InterPro" id="IPR021109">
    <property type="entry name" value="Peptidase_aspartic_dom_sf"/>
</dbReference>
<feature type="region of interest" description="Disordered" evidence="9">
    <location>
        <begin position="329"/>
        <end position="383"/>
    </location>
</feature>
<dbReference type="Pfam" id="PF13456">
    <property type="entry name" value="RVT_3"/>
    <property type="match status" value="1"/>
</dbReference>
<dbReference type="FunFam" id="1.10.340.70:FF:000001">
    <property type="entry name" value="Retrovirus-related Pol polyprotein from transposon gypsy-like Protein"/>
    <property type="match status" value="1"/>
</dbReference>
<dbReference type="CDD" id="cd09279">
    <property type="entry name" value="RNase_HI_like"/>
    <property type="match status" value="1"/>
</dbReference>
<dbReference type="InterPro" id="IPR002156">
    <property type="entry name" value="RNaseH_domain"/>
</dbReference>
<dbReference type="Pfam" id="PF00078">
    <property type="entry name" value="RVT_1"/>
    <property type="match status" value="1"/>
</dbReference>
<evidence type="ECO:0000256" key="6">
    <source>
        <dbReference type="ARBA" id="ARBA00022801"/>
    </source>
</evidence>
<dbReference type="GO" id="GO:0015074">
    <property type="term" value="P:DNA integration"/>
    <property type="evidence" value="ECO:0007669"/>
    <property type="project" value="InterPro"/>
</dbReference>
<evidence type="ECO:0000256" key="7">
    <source>
        <dbReference type="ARBA" id="ARBA00022918"/>
    </source>
</evidence>
<keyword evidence="7" id="KW-0695">RNA-directed DNA polymerase</keyword>
<dbReference type="Proteomes" id="UP001162060">
    <property type="component" value="Unassembled WGS sequence"/>
</dbReference>
<evidence type="ECO:0000256" key="4">
    <source>
        <dbReference type="ARBA" id="ARBA00022722"/>
    </source>
</evidence>
<evidence type="ECO:0000256" key="3">
    <source>
        <dbReference type="ARBA" id="ARBA00022695"/>
    </source>
</evidence>
<dbReference type="Pfam" id="PF17921">
    <property type="entry name" value="Integrase_H2C2"/>
    <property type="match status" value="1"/>
</dbReference>
<dbReference type="InterPro" id="IPR036397">
    <property type="entry name" value="RNaseH_sf"/>
</dbReference>
<dbReference type="SUPFAM" id="SSF53098">
    <property type="entry name" value="Ribonuclease H-like"/>
    <property type="match status" value="2"/>
</dbReference>
<dbReference type="SUPFAM" id="SSF54160">
    <property type="entry name" value="Chromo domain-like"/>
    <property type="match status" value="1"/>
</dbReference>
<dbReference type="InterPro" id="IPR050951">
    <property type="entry name" value="Retrovirus_Pol_polyprotein"/>
</dbReference>
<dbReference type="InterPro" id="IPR023780">
    <property type="entry name" value="Chromo_domain"/>
</dbReference>
<dbReference type="InterPro" id="IPR016197">
    <property type="entry name" value="Chromo-like_dom_sf"/>
</dbReference>
<evidence type="ECO:0000313" key="14">
    <source>
        <dbReference type="Proteomes" id="UP001162060"/>
    </source>
</evidence>
<feature type="domain" description="Reverse transcriptase" evidence="11">
    <location>
        <begin position="512"/>
        <end position="718"/>
    </location>
</feature>
<gene>
    <name evidence="13" type="ORF">PM001_LOCUS1121</name>
</gene>
<dbReference type="InterPro" id="IPR001584">
    <property type="entry name" value="Integrase_cat-core"/>
</dbReference>
<dbReference type="GO" id="GO:0004523">
    <property type="term" value="F:RNA-DNA hybrid ribonuclease activity"/>
    <property type="evidence" value="ECO:0007669"/>
    <property type="project" value="InterPro"/>
</dbReference>
<dbReference type="CDD" id="cd01647">
    <property type="entry name" value="RT_LTR"/>
    <property type="match status" value="1"/>
</dbReference>
<dbReference type="EMBL" id="CAKLBY020000004">
    <property type="protein sequence ID" value="CAK7895788.1"/>
    <property type="molecule type" value="Genomic_DNA"/>
</dbReference>
<dbReference type="InterPro" id="IPR001969">
    <property type="entry name" value="Aspartic_peptidase_AS"/>
</dbReference>
<dbReference type="SMART" id="SM00298">
    <property type="entry name" value="CHROMO"/>
    <property type="match status" value="1"/>
</dbReference>
<dbReference type="CDD" id="cd00303">
    <property type="entry name" value="retropepsin_like"/>
    <property type="match status" value="1"/>
</dbReference>
<feature type="domain" description="Chromo" evidence="10">
    <location>
        <begin position="1643"/>
        <end position="1705"/>
    </location>
</feature>
<dbReference type="PANTHER" id="PTHR37984">
    <property type="entry name" value="PROTEIN CBG26694"/>
    <property type="match status" value="1"/>
</dbReference>
<dbReference type="CDD" id="cd00024">
    <property type="entry name" value="CD_CSD"/>
    <property type="match status" value="1"/>
</dbReference>
<dbReference type="Pfam" id="PF13975">
    <property type="entry name" value="gag-asp_proteas"/>
    <property type="match status" value="1"/>
</dbReference>
<dbReference type="Gene3D" id="1.10.340.70">
    <property type="match status" value="1"/>
</dbReference>
<evidence type="ECO:0000313" key="13">
    <source>
        <dbReference type="EMBL" id="CAK7895788.1"/>
    </source>
</evidence>
<protein>
    <recommendedName>
        <fullName evidence="1">RNA-directed DNA polymerase</fullName>
        <ecNumber evidence="1">2.7.7.49</ecNumber>
    </recommendedName>
</protein>